<evidence type="ECO:0000313" key="4">
    <source>
        <dbReference type="EMBL" id="KAL3621506.1"/>
    </source>
</evidence>
<evidence type="ECO:0000256" key="2">
    <source>
        <dbReference type="ARBA" id="ARBA00022777"/>
    </source>
</evidence>
<dbReference type="SUPFAM" id="SSF56112">
    <property type="entry name" value="Protein kinase-like (PK-like)"/>
    <property type="match status" value="1"/>
</dbReference>
<dbReference type="InterPro" id="IPR011009">
    <property type="entry name" value="Kinase-like_dom_sf"/>
</dbReference>
<evidence type="ECO:0000259" key="3">
    <source>
        <dbReference type="PROSITE" id="PS50290"/>
    </source>
</evidence>
<keyword evidence="2" id="KW-0418">Kinase</keyword>
<protein>
    <recommendedName>
        <fullName evidence="3">PI3K/PI4K catalytic domain-containing protein</fullName>
    </recommendedName>
</protein>
<gene>
    <name evidence="4" type="ORF">CASFOL_036418</name>
</gene>
<evidence type="ECO:0000313" key="5">
    <source>
        <dbReference type="Proteomes" id="UP001632038"/>
    </source>
</evidence>
<dbReference type="Proteomes" id="UP001632038">
    <property type="component" value="Unassembled WGS sequence"/>
</dbReference>
<dbReference type="InterPro" id="IPR000403">
    <property type="entry name" value="PI3/4_kinase_cat_dom"/>
</dbReference>
<dbReference type="PANTHER" id="PTHR11139">
    <property type="entry name" value="ATAXIA TELANGIECTASIA MUTATED ATM -RELATED"/>
    <property type="match status" value="1"/>
</dbReference>
<proteinExistence type="predicted"/>
<reference evidence="5" key="1">
    <citation type="journal article" date="2024" name="IScience">
        <title>Strigolactones Initiate the Formation of Haustorium-like Structures in Castilleja.</title>
        <authorList>
            <person name="Buerger M."/>
            <person name="Peterson D."/>
            <person name="Chory J."/>
        </authorList>
    </citation>
    <scope>NUCLEOTIDE SEQUENCE [LARGE SCALE GENOMIC DNA]</scope>
</reference>
<dbReference type="Pfam" id="PF00454">
    <property type="entry name" value="PI3_PI4_kinase"/>
    <property type="match status" value="1"/>
</dbReference>
<dbReference type="Gene3D" id="1.10.1070.11">
    <property type="entry name" value="Phosphatidylinositol 3-/4-kinase, catalytic domain"/>
    <property type="match status" value="1"/>
</dbReference>
<evidence type="ECO:0000256" key="1">
    <source>
        <dbReference type="ARBA" id="ARBA00022679"/>
    </source>
</evidence>
<dbReference type="PROSITE" id="PS00916">
    <property type="entry name" value="PI3_4_KINASE_2"/>
    <property type="match status" value="1"/>
</dbReference>
<dbReference type="InterPro" id="IPR036940">
    <property type="entry name" value="PI3/4_kinase_cat_sf"/>
</dbReference>
<keyword evidence="5" id="KW-1185">Reference proteome</keyword>
<dbReference type="InterPro" id="IPR050517">
    <property type="entry name" value="DDR_Repair_Kinase"/>
</dbReference>
<feature type="domain" description="PI3K/PI4K catalytic" evidence="3">
    <location>
        <begin position="1"/>
        <end position="383"/>
    </location>
</feature>
<comment type="caution">
    <text evidence="4">The sequence shown here is derived from an EMBL/GenBank/DDBJ whole genome shotgun (WGS) entry which is preliminary data.</text>
</comment>
<dbReference type="EMBL" id="JAVIJP010000066">
    <property type="protein sequence ID" value="KAL3621506.1"/>
    <property type="molecule type" value="Genomic_DNA"/>
</dbReference>
<dbReference type="PROSITE" id="PS50290">
    <property type="entry name" value="PI3_4_KINASE_3"/>
    <property type="match status" value="1"/>
</dbReference>
<dbReference type="PANTHER" id="PTHR11139:SF9">
    <property type="entry name" value="SERINE_THREONINE-PROTEIN KINASE MTOR"/>
    <property type="match status" value="1"/>
</dbReference>
<organism evidence="4 5">
    <name type="scientific">Castilleja foliolosa</name>
    <dbReference type="NCBI Taxonomy" id="1961234"/>
    <lineage>
        <taxon>Eukaryota</taxon>
        <taxon>Viridiplantae</taxon>
        <taxon>Streptophyta</taxon>
        <taxon>Embryophyta</taxon>
        <taxon>Tracheophyta</taxon>
        <taxon>Spermatophyta</taxon>
        <taxon>Magnoliopsida</taxon>
        <taxon>eudicotyledons</taxon>
        <taxon>Gunneridae</taxon>
        <taxon>Pentapetalae</taxon>
        <taxon>asterids</taxon>
        <taxon>lamiids</taxon>
        <taxon>Lamiales</taxon>
        <taxon>Orobanchaceae</taxon>
        <taxon>Pedicularideae</taxon>
        <taxon>Castillejinae</taxon>
        <taxon>Castilleja</taxon>
    </lineage>
</organism>
<dbReference type="InterPro" id="IPR018936">
    <property type="entry name" value="PI3/4_kinase_CS"/>
</dbReference>
<dbReference type="GO" id="GO:0016301">
    <property type="term" value="F:kinase activity"/>
    <property type="evidence" value="ECO:0007669"/>
    <property type="project" value="UniProtKB-KW"/>
</dbReference>
<name>A0ABD3BX38_9LAMI</name>
<dbReference type="AlphaFoldDB" id="A0ABD3BX38"/>
<dbReference type="SMART" id="SM00146">
    <property type="entry name" value="PI3Kc"/>
    <property type="match status" value="1"/>
</dbReference>
<accession>A0ABD3BX38</accession>
<keyword evidence="1" id="KW-0808">Transferase</keyword>
<sequence>MAKHRPDEIEETTKSIPSLLIFKDKEVTSIDEVKAIIRIVSNEGSLGYGGQMRCLAALARWYELNNLCRVSWTRAHSTARLEMAPMVCCQAYHHELLEAHECCMKYKRTGKDAGLTQGLGSLLSCITASNFHHPGLAVCRSRITGSPDLKLAVPGTYKADTPVVTIGSFAPKLVVITSKQRPRKLSIHGSEPNILPKRFFVNSLQNTEVDDLSRVLWLKRRTSKVWLDRRTNYTRSLAVMSMVGYLLGLGDRHPSNFMLHRYSGKILHFDFGDCFEASMNREKFPEKVPFRLTRMLVKAMVVSGIEGNFRSTCENVMQVLHTNKDSVMAMMEHLCMIPLKNWRPFNINEVPQMTQSIVNGDDSSGSCKELMLQPQRNVRERELVQAVNQLCDANEVLNERAVVVMARMSNKLTGRDFYALPSSSVQSPVDHSTLIPGDTQS</sequence>